<dbReference type="Gene3D" id="1.20.120.450">
    <property type="entry name" value="dinb family like domain"/>
    <property type="match status" value="1"/>
</dbReference>
<keyword evidence="2" id="KW-1185">Reference proteome</keyword>
<evidence type="ECO:0000313" key="1">
    <source>
        <dbReference type="EMBL" id="TDQ04578.1"/>
    </source>
</evidence>
<dbReference type="EMBL" id="SNXZ01000001">
    <property type="protein sequence ID" value="TDQ04578.1"/>
    <property type="molecule type" value="Genomic_DNA"/>
</dbReference>
<organism evidence="1 2">
    <name type="scientific">Labedaea rhizosphaerae</name>
    <dbReference type="NCBI Taxonomy" id="598644"/>
    <lineage>
        <taxon>Bacteria</taxon>
        <taxon>Bacillati</taxon>
        <taxon>Actinomycetota</taxon>
        <taxon>Actinomycetes</taxon>
        <taxon>Pseudonocardiales</taxon>
        <taxon>Pseudonocardiaceae</taxon>
        <taxon>Labedaea</taxon>
    </lineage>
</organism>
<name>A0A4R6SKD5_LABRH</name>
<dbReference type="Proteomes" id="UP000295444">
    <property type="component" value="Unassembled WGS sequence"/>
</dbReference>
<protein>
    <submittedName>
        <fullName evidence="1">Uncharacterized protein DUF664</fullName>
    </submittedName>
</protein>
<dbReference type="SUPFAM" id="SSF109854">
    <property type="entry name" value="DinB/YfiT-like putative metalloenzymes"/>
    <property type="match status" value="1"/>
</dbReference>
<accession>A0A4R6SKD5</accession>
<sequence length="177" mass="19559">MKATLHEELRFVRGAVLAKLDGLSEYDVRRPLTPTGTNLLGLVKHLATWEARYFGEVFDRPFPRPLPPRGTDLWATEHESRTEVVEFYRSVWAHTDATIEGLPLDAPGRVSWWRKPEVTLFGVLLHMITETTRHAGHADILRESIDGAVGVDGAAPPSKDAIARCAAIESAARAAQA</sequence>
<reference evidence="1 2" key="1">
    <citation type="submission" date="2019-03" db="EMBL/GenBank/DDBJ databases">
        <title>Genomic Encyclopedia of Type Strains, Phase IV (KMG-IV): sequencing the most valuable type-strain genomes for metagenomic binning, comparative biology and taxonomic classification.</title>
        <authorList>
            <person name="Goeker M."/>
        </authorList>
    </citation>
    <scope>NUCLEOTIDE SEQUENCE [LARGE SCALE GENOMIC DNA]</scope>
    <source>
        <strain evidence="1 2">DSM 45361</strain>
    </source>
</reference>
<gene>
    <name evidence="1" type="ORF">EV186_101530</name>
</gene>
<dbReference type="AlphaFoldDB" id="A0A4R6SKD5"/>
<evidence type="ECO:0000313" key="2">
    <source>
        <dbReference type="Proteomes" id="UP000295444"/>
    </source>
</evidence>
<dbReference type="InterPro" id="IPR034660">
    <property type="entry name" value="DinB/YfiT-like"/>
</dbReference>
<dbReference type="RefSeq" id="WP_424981890.1">
    <property type="nucleotide sequence ID" value="NZ_SNXZ01000001.1"/>
</dbReference>
<dbReference type="InterPro" id="IPR007061">
    <property type="entry name" value="MST-like"/>
</dbReference>
<dbReference type="Pfam" id="PF04978">
    <property type="entry name" value="MST"/>
    <property type="match status" value="1"/>
</dbReference>
<comment type="caution">
    <text evidence="1">The sequence shown here is derived from an EMBL/GenBank/DDBJ whole genome shotgun (WGS) entry which is preliminary data.</text>
</comment>
<proteinExistence type="predicted"/>